<dbReference type="RefSeq" id="WP_183697741.1">
    <property type="nucleotide sequence ID" value="NZ_JACICA010000012.1"/>
</dbReference>
<dbReference type="SUPFAM" id="SSF54909">
    <property type="entry name" value="Dimeric alpha+beta barrel"/>
    <property type="match status" value="1"/>
</dbReference>
<sequence length="129" mass="15062">MENLQEGYPVIHFSGETKRYCQTLDLRDEPELIAVYKQLHSKEGIWQETLDAIHAAGVLEMEIYLLGTRLFMIVEMPANLDWDAAMQKMGQMPKQKEWEALTAQYQKADPNAGSAEKWQLMERIFHLYK</sequence>
<comment type="caution">
    <text evidence="1">The sequence shown here is derived from an EMBL/GenBank/DDBJ whole genome shotgun (WGS) entry which is preliminary data.</text>
</comment>
<dbReference type="InterPro" id="IPR008000">
    <property type="entry name" value="Rham/fucose_mutarotase"/>
</dbReference>
<dbReference type="InterPro" id="IPR011008">
    <property type="entry name" value="Dimeric_a/b-barrel"/>
</dbReference>
<reference evidence="1 2" key="1">
    <citation type="submission" date="2020-08" db="EMBL/GenBank/DDBJ databases">
        <title>Genomic Encyclopedia of Type Strains, Phase IV (KMG-IV): sequencing the most valuable type-strain genomes for metagenomic binning, comparative biology and taxonomic classification.</title>
        <authorList>
            <person name="Goeker M."/>
        </authorList>
    </citation>
    <scope>NUCLEOTIDE SEQUENCE [LARGE SCALE GENOMIC DNA]</scope>
    <source>
        <strain evidence="1 2">DSM 22548</strain>
    </source>
</reference>
<dbReference type="GO" id="GO:0062192">
    <property type="term" value="F:L-rhamnose mutarotase activity"/>
    <property type="evidence" value="ECO:0007669"/>
    <property type="project" value="UniProtKB-EC"/>
</dbReference>
<accession>A0A7W5YEI3</accession>
<proteinExistence type="predicted"/>
<dbReference type="EMBL" id="JACICA010000012">
    <property type="protein sequence ID" value="MBB3703404.1"/>
    <property type="molecule type" value="Genomic_DNA"/>
</dbReference>
<dbReference type="AlphaFoldDB" id="A0A7W5YEI3"/>
<evidence type="ECO:0000313" key="2">
    <source>
        <dbReference type="Proteomes" id="UP000541425"/>
    </source>
</evidence>
<name>A0A7W5YEI3_9BACT</name>
<protein>
    <submittedName>
        <fullName evidence="1">L-rhamnose mutarotase</fullName>
        <ecNumber evidence="1">5.1.3.32</ecNumber>
    </submittedName>
</protein>
<keyword evidence="1" id="KW-0413">Isomerase</keyword>
<gene>
    <name evidence="1" type="ORF">FHS60_001893</name>
</gene>
<dbReference type="EC" id="5.1.3.32" evidence="1"/>
<dbReference type="InterPro" id="IPR052996">
    <property type="entry name" value="Carb_Metab_Mutarotase"/>
</dbReference>
<dbReference type="PANTHER" id="PTHR43239">
    <property type="entry name" value="UPF0734 PROTEIN DDB_G0273871/DDB_G0273177"/>
    <property type="match status" value="1"/>
</dbReference>
<evidence type="ECO:0000313" key="1">
    <source>
        <dbReference type="EMBL" id="MBB3703404.1"/>
    </source>
</evidence>
<dbReference type="Pfam" id="PF05336">
    <property type="entry name" value="rhaM"/>
    <property type="match status" value="1"/>
</dbReference>
<dbReference type="Proteomes" id="UP000541425">
    <property type="component" value="Unassembled WGS sequence"/>
</dbReference>
<dbReference type="PANTHER" id="PTHR43239:SF1">
    <property type="entry name" value="UPF0734 PROTEIN DDB_G0273871_DDB_G0273177"/>
    <property type="match status" value="1"/>
</dbReference>
<dbReference type="Gene3D" id="3.30.70.100">
    <property type="match status" value="1"/>
</dbReference>
<organism evidence="1 2">
    <name type="scientific">Alloprevotella rava</name>
    <dbReference type="NCBI Taxonomy" id="671218"/>
    <lineage>
        <taxon>Bacteria</taxon>
        <taxon>Pseudomonadati</taxon>
        <taxon>Bacteroidota</taxon>
        <taxon>Bacteroidia</taxon>
        <taxon>Bacteroidales</taxon>
        <taxon>Prevotellaceae</taxon>
        <taxon>Alloprevotella</taxon>
    </lineage>
</organism>